<evidence type="ECO:0000256" key="6">
    <source>
        <dbReference type="ARBA" id="ARBA00022840"/>
    </source>
</evidence>
<protein>
    <submittedName>
        <fullName evidence="9">Dipeptide transporter ATP-binding component of ABC superfamily</fullName>
    </submittedName>
</protein>
<evidence type="ECO:0000256" key="1">
    <source>
        <dbReference type="ARBA" id="ARBA00004417"/>
    </source>
</evidence>
<keyword evidence="7" id="KW-0472">Membrane</keyword>
<reference evidence="9" key="1">
    <citation type="submission" date="2017-02" db="EMBL/GenBank/DDBJ databases">
        <authorList>
            <person name="Regsiter A."/>
            <person name="William W."/>
        </authorList>
    </citation>
    <scope>NUCLEOTIDE SEQUENCE</scope>
    <source>
        <strain evidence="9">BdmA 4</strain>
    </source>
</reference>
<sequence length="329" mass="36493">MNTTEPIITIENLRVEFTQERQKAFALRGIDIAFYKDEIHGLVGESGSGKTVTAMSIMGLLPKPAATILSGSIRYEGKELLSLSEDALRTYRGSKIAMVFQEPAKYLNPAFTVGEQIREMVMLHKGLNKHQAEMRARELLGLVGLGKDGRALGAYPHELSSGMKQRAMIAIAISCDPDFLIADEPTTSLDVTLQLQILKLLKILKKMKRMGMLFISHDLSVIREIADRVSVIYAGKIVESASVARLFEHQMHPYTRLLLLSIPDARHRGKKLATIAGQVLDATNDPQGCVFAPRCPLAKELCYRESPKLIAHEQGHTSACHFAEEAWDL</sequence>
<feature type="domain" description="ABC transporter" evidence="8">
    <location>
        <begin position="8"/>
        <end position="259"/>
    </location>
</feature>
<dbReference type="FunFam" id="3.40.50.300:FF:000016">
    <property type="entry name" value="Oligopeptide ABC transporter ATP-binding component"/>
    <property type="match status" value="1"/>
</dbReference>
<dbReference type="InterPro" id="IPR017871">
    <property type="entry name" value="ABC_transporter-like_CS"/>
</dbReference>
<organism evidence="9">
    <name type="scientific">uncultured spirochete</name>
    <dbReference type="NCBI Taxonomy" id="156406"/>
    <lineage>
        <taxon>Bacteria</taxon>
        <taxon>Pseudomonadati</taxon>
        <taxon>Spirochaetota</taxon>
        <taxon>Spirochaetia</taxon>
        <taxon>Spirochaetales</taxon>
        <taxon>environmental samples</taxon>
    </lineage>
</organism>
<dbReference type="NCBIfam" id="TIGR01727">
    <property type="entry name" value="oligo_HPY"/>
    <property type="match status" value="1"/>
</dbReference>
<name>A0A3P3XSZ9_9SPIR</name>
<dbReference type="SMART" id="SM00382">
    <property type="entry name" value="AAA"/>
    <property type="match status" value="1"/>
</dbReference>
<comment type="subcellular location">
    <subcellularLocation>
        <location evidence="1">Cell inner membrane</location>
        <topology evidence="1">Peripheral membrane protein</topology>
    </subcellularLocation>
</comment>
<dbReference type="Gene3D" id="3.40.50.300">
    <property type="entry name" value="P-loop containing nucleotide triphosphate hydrolases"/>
    <property type="match status" value="1"/>
</dbReference>
<dbReference type="InterPro" id="IPR027417">
    <property type="entry name" value="P-loop_NTPase"/>
</dbReference>
<dbReference type="AlphaFoldDB" id="A0A3P3XSZ9"/>
<accession>A0A3P3XSZ9</accession>
<keyword evidence="5" id="KW-0547">Nucleotide-binding</keyword>
<dbReference type="PANTHER" id="PTHR43297">
    <property type="entry name" value="OLIGOPEPTIDE TRANSPORT ATP-BINDING PROTEIN APPD"/>
    <property type="match status" value="1"/>
</dbReference>
<evidence type="ECO:0000256" key="2">
    <source>
        <dbReference type="ARBA" id="ARBA00005417"/>
    </source>
</evidence>
<proteinExistence type="inferred from homology"/>
<dbReference type="GO" id="GO:0005886">
    <property type="term" value="C:plasma membrane"/>
    <property type="evidence" value="ECO:0007669"/>
    <property type="project" value="UniProtKB-SubCell"/>
</dbReference>
<dbReference type="InterPro" id="IPR003593">
    <property type="entry name" value="AAA+_ATPase"/>
</dbReference>
<evidence type="ECO:0000256" key="3">
    <source>
        <dbReference type="ARBA" id="ARBA00022448"/>
    </source>
</evidence>
<dbReference type="EMBL" id="FWDO01000005">
    <property type="protein sequence ID" value="SLM19407.1"/>
    <property type="molecule type" value="Genomic_DNA"/>
</dbReference>
<dbReference type="SUPFAM" id="SSF52540">
    <property type="entry name" value="P-loop containing nucleoside triphosphate hydrolases"/>
    <property type="match status" value="1"/>
</dbReference>
<keyword evidence="4" id="KW-1003">Cell membrane</keyword>
<dbReference type="PROSITE" id="PS00211">
    <property type="entry name" value="ABC_TRANSPORTER_1"/>
    <property type="match status" value="1"/>
</dbReference>
<dbReference type="InterPro" id="IPR003439">
    <property type="entry name" value="ABC_transporter-like_ATP-bd"/>
</dbReference>
<keyword evidence="3" id="KW-0813">Transport</keyword>
<evidence type="ECO:0000259" key="8">
    <source>
        <dbReference type="PROSITE" id="PS50893"/>
    </source>
</evidence>
<comment type="similarity">
    <text evidence="2">Belongs to the ABC transporter superfamily.</text>
</comment>
<dbReference type="InterPro" id="IPR013563">
    <property type="entry name" value="Oligopep_ABC_C"/>
</dbReference>
<dbReference type="PROSITE" id="PS50893">
    <property type="entry name" value="ABC_TRANSPORTER_2"/>
    <property type="match status" value="1"/>
</dbReference>
<keyword evidence="6 9" id="KW-0067">ATP-binding</keyword>
<evidence type="ECO:0000256" key="4">
    <source>
        <dbReference type="ARBA" id="ARBA00022475"/>
    </source>
</evidence>
<evidence type="ECO:0000256" key="5">
    <source>
        <dbReference type="ARBA" id="ARBA00022741"/>
    </source>
</evidence>
<dbReference type="GO" id="GO:0005524">
    <property type="term" value="F:ATP binding"/>
    <property type="evidence" value="ECO:0007669"/>
    <property type="project" value="UniProtKB-KW"/>
</dbReference>
<evidence type="ECO:0000256" key="7">
    <source>
        <dbReference type="ARBA" id="ARBA00023136"/>
    </source>
</evidence>
<dbReference type="CDD" id="cd03257">
    <property type="entry name" value="ABC_NikE_OppD_transporters"/>
    <property type="match status" value="1"/>
</dbReference>
<dbReference type="GO" id="GO:0016887">
    <property type="term" value="F:ATP hydrolysis activity"/>
    <property type="evidence" value="ECO:0007669"/>
    <property type="project" value="InterPro"/>
</dbReference>
<dbReference type="Pfam" id="PF08352">
    <property type="entry name" value="oligo_HPY"/>
    <property type="match status" value="1"/>
</dbReference>
<gene>
    <name evidence="9" type="primary">dppD</name>
    <name evidence="9" type="ORF">SPIRO4BDMA_50922</name>
</gene>
<dbReference type="GO" id="GO:0015833">
    <property type="term" value="P:peptide transport"/>
    <property type="evidence" value="ECO:0007669"/>
    <property type="project" value="InterPro"/>
</dbReference>
<dbReference type="Pfam" id="PF00005">
    <property type="entry name" value="ABC_tran"/>
    <property type="match status" value="1"/>
</dbReference>
<dbReference type="PANTHER" id="PTHR43297:SF2">
    <property type="entry name" value="DIPEPTIDE TRANSPORT ATP-BINDING PROTEIN DPPD"/>
    <property type="match status" value="1"/>
</dbReference>
<evidence type="ECO:0000313" key="9">
    <source>
        <dbReference type="EMBL" id="SLM19407.1"/>
    </source>
</evidence>
<dbReference type="InterPro" id="IPR050388">
    <property type="entry name" value="ABC_Ni/Peptide_Import"/>
</dbReference>